<evidence type="ECO:0000313" key="3">
    <source>
        <dbReference type="Proteomes" id="UP000013834"/>
    </source>
</evidence>
<dbReference type="NCBIfam" id="TIGR01167">
    <property type="entry name" value="LPXTG_anchor"/>
    <property type="match status" value="1"/>
</dbReference>
<keyword evidence="1" id="KW-0472">Membrane</keyword>
<organism evidence="2 3">
    <name type="scientific">Enterococcus faecium EnGen0180</name>
    <dbReference type="NCBI Taxonomy" id="1157475"/>
    <lineage>
        <taxon>Bacteria</taxon>
        <taxon>Bacillati</taxon>
        <taxon>Bacillota</taxon>
        <taxon>Bacilli</taxon>
        <taxon>Lactobacillales</taxon>
        <taxon>Enterococcaceae</taxon>
        <taxon>Enterococcus</taxon>
    </lineage>
</organism>
<dbReference type="AlphaFoldDB" id="A0A829F061"/>
<dbReference type="EMBL" id="AIVF01000026">
    <property type="protein sequence ID" value="EOG26354.1"/>
    <property type="molecule type" value="Genomic_DNA"/>
</dbReference>
<proteinExistence type="predicted"/>
<dbReference type="GeneID" id="66455809"/>
<name>A0A829F061_ENTFC</name>
<feature type="transmembrane region" description="Helical" evidence="1">
    <location>
        <begin position="46"/>
        <end position="64"/>
    </location>
</feature>
<accession>A0A829F061</accession>
<sequence length="77" mass="8659">MREEKIVYPVIQNNQENMTSSQHLQEAQLVYQVNELPQTNETMSKSISLIGLLIVAIVITVGVYRKLNVKGSISDGR</sequence>
<reference evidence="2 3" key="1">
    <citation type="submission" date="2013-02" db="EMBL/GenBank/DDBJ databases">
        <title>The Genome Sequence of Enterococcus faecium VRE_84.</title>
        <authorList>
            <consortium name="The Broad Institute Genome Sequencing Platform"/>
            <consortium name="The Broad Institute Genome Sequencing Center for Infectious Disease"/>
            <person name="Earl A.M."/>
            <person name="Gilmore M.S."/>
            <person name="Lebreton F."/>
            <person name="Hammerum A.M."/>
            <person name="Jensen L.B."/>
            <person name="Guardabassi L."/>
            <person name="Walker B."/>
            <person name="Young S.K."/>
            <person name="Zeng Q."/>
            <person name="Gargeya S."/>
            <person name="Fitzgerald M."/>
            <person name="Haas B."/>
            <person name="Abouelleil A."/>
            <person name="Alvarado L."/>
            <person name="Arachchi H.M."/>
            <person name="Berlin A.M."/>
            <person name="Chapman S.B."/>
            <person name="Dewar J."/>
            <person name="Goldberg J."/>
            <person name="Griggs A."/>
            <person name="Gujja S."/>
            <person name="Hansen M."/>
            <person name="Howarth C."/>
            <person name="Imamovic A."/>
            <person name="Larimer J."/>
            <person name="McCowan C."/>
            <person name="Murphy C."/>
            <person name="Neiman D."/>
            <person name="Pearson M."/>
            <person name="Priest M."/>
            <person name="Roberts A."/>
            <person name="Saif S."/>
            <person name="Shea T."/>
            <person name="Sisk P."/>
            <person name="Sykes S."/>
            <person name="Wortman J."/>
            <person name="Nusbaum C."/>
            <person name="Birren B."/>
        </authorList>
    </citation>
    <scope>NUCLEOTIDE SEQUENCE [LARGE SCALE GENOMIC DNA]</scope>
    <source>
        <strain evidence="2 3">VRE 84</strain>
    </source>
</reference>
<evidence type="ECO:0000313" key="2">
    <source>
        <dbReference type="EMBL" id="EOG26354.1"/>
    </source>
</evidence>
<dbReference type="Proteomes" id="UP000013834">
    <property type="component" value="Unassembled WGS sequence"/>
</dbReference>
<evidence type="ECO:0000256" key="1">
    <source>
        <dbReference type="SAM" id="Phobius"/>
    </source>
</evidence>
<dbReference type="RefSeq" id="WP_002320768.1">
    <property type="nucleotide sequence ID" value="NZ_KB948130.1"/>
</dbReference>
<protein>
    <submittedName>
        <fullName evidence="2">LPXTG-domain-containing protein cell wall anchor domain</fullName>
    </submittedName>
</protein>
<gene>
    <name evidence="2" type="ORF">SMG_01373</name>
</gene>
<keyword evidence="1" id="KW-0812">Transmembrane</keyword>
<comment type="caution">
    <text evidence="2">The sequence shown here is derived from an EMBL/GenBank/DDBJ whole genome shotgun (WGS) entry which is preliminary data.</text>
</comment>
<keyword evidence="1" id="KW-1133">Transmembrane helix</keyword>